<evidence type="ECO:0000313" key="2">
    <source>
        <dbReference type="EMBL" id="MBD0380462.1"/>
    </source>
</evidence>
<protein>
    <submittedName>
        <fullName evidence="2">DUF309 domain-containing protein</fullName>
    </submittedName>
</protein>
<name>A0A926KMB5_9BACL</name>
<dbReference type="EMBL" id="JACVVD010000003">
    <property type="protein sequence ID" value="MBD0380462.1"/>
    <property type="molecule type" value="Genomic_DNA"/>
</dbReference>
<dbReference type="Gene3D" id="1.10.3450.10">
    <property type="entry name" value="TTHA0068-like"/>
    <property type="match status" value="1"/>
</dbReference>
<feature type="region of interest" description="Disordered" evidence="1">
    <location>
        <begin position="153"/>
        <end position="177"/>
    </location>
</feature>
<organism evidence="2 3">
    <name type="scientific">Paenibacillus sedimenti</name>
    <dbReference type="NCBI Taxonomy" id="2770274"/>
    <lineage>
        <taxon>Bacteria</taxon>
        <taxon>Bacillati</taxon>
        <taxon>Bacillota</taxon>
        <taxon>Bacilli</taxon>
        <taxon>Bacillales</taxon>
        <taxon>Paenibacillaceae</taxon>
        <taxon>Paenibacillus</taxon>
    </lineage>
</organism>
<evidence type="ECO:0000313" key="3">
    <source>
        <dbReference type="Proteomes" id="UP000650466"/>
    </source>
</evidence>
<dbReference type="AlphaFoldDB" id="A0A926KMB5"/>
<dbReference type="PANTHER" id="PTHR34796:SF1">
    <property type="entry name" value="EXPRESSED PROTEIN"/>
    <property type="match status" value="1"/>
</dbReference>
<accession>A0A926KMB5</accession>
<evidence type="ECO:0000256" key="1">
    <source>
        <dbReference type="SAM" id="MobiDB-lite"/>
    </source>
</evidence>
<comment type="caution">
    <text evidence="2">The sequence shown here is derived from an EMBL/GenBank/DDBJ whole genome shotgun (WGS) entry which is preliminary data.</text>
</comment>
<sequence>MKRYPEAYTDYLLFFHAERDYFECHEVMEEFWKEHPGDERSKTYVALIQIAVGLYHDRRGNRAGSVKMLQSALKNAEPEHLASLGIDAAKLRQLLTDRLTRIPQSDHIYEDLNLPLADSELELWCMNESEKRGLVWQAPSRLDDDALTHKHTLRDRSDVIQERERQQQIRKEKGGTP</sequence>
<dbReference type="PANTHER" id="PTHR34796">
    <property type="entry name" value="EXPRESSED PROTEIN"/>
    <property type="match status" value="1"/>
</dbReference>
<reference evidence="2" key="1">
    <citation type="submission" date="2020-09" db="EMBL/GenBank/DDBJ databases">
        <title>Draft Genome Sequence of Paenibacillus sp. WST5.</title>
        <authorList>
            <person name="Bao Z."/>
        </authorList>
    </citation>
    <scope>NUCLEOTIDE SEQUENCE</scope>
    <source>
        <strain evidence="2">WST5</strain>
    </source>
</reference>
<dbReference type="SUPFAM" id="SSF140663">
    <property type="entry name" value="TTHA0068-like"/>
    <property type="match status" value="1"/>
</dbReference>
<keyword evidence="3" id="KW-1185">Reference proteome</keyword>
<proteinExistence type="predicted"/>
<gene>
    <name evidence="2" type="ORF">ICC18_10075</name>
</gene>
<dbReference type="InterPro" id="IPR023203">
    <property type="entry name" value="TTHA0068_sf"/>
</dbReference>
<dbReference type="InterPro" id="IPR005500">
    <property type="entry name" value="DUF309"/>
</dbReference>
<dbReference type="Pfam" id="PF03745">
    <property type="entry name" value="DUF309"/>
    <property type="match status" value="1"/>
</dbReference>
<dbReference type="Proteomes" id="UP000650466">
    <property type="component" value="Unassembled WGS sequence"/>
</dbReference>